<sequence length="311" mass="33716">MASSSSNPPSQNTAQFTKLTESNYLVWLPQLKPYLHGAKLGGYIDGSIPERSATKTQPASEGKPATIIPNLKHETWFTTDQQIVSILTTSLSENVARLTIGFDTSKGIWDCLARHFSQKSVASATSLKLQLFDLQKGSQSVDEYLQQAKSIADSLASINQPVSDADLVVATLHGLGPDYLMLRTALAQSSSLPDFSNLLSRILAFEAQQTHSSDSNPASALFHHGSNPAAPHGLNQDAAAPPRGPSTRRDGCRPSYGGRNNQRYRRGGGARSPFPNFAFNPNANASFLSYFMVSSPSMVQWTSWSRPAKVF</sequence>
<keyword evidence="2" id="KW-0808">Transferase</keyword>
<reference evidence="2 3" key="1">
    <citation type="journal article" date="2018" name="Nat. Genet.">
        <title>The Rosa genome provides new insights in the design of modern roses.</title>
        <authorList>
            <person name="Bendahmane M."/>
        </authorList>
    </citation>
    <scope>NUCLEOTIDE SEQUENCE [LARGE SCALE GENOMIC DNA]</scope>
    <source>
        <strain evidence="3">cv. Old Blush</strain>
    </source>
</reference>
<dbReference type="EMBL" id="PDCK01000043">
    <property type="protein sequence ID" value="PRQ31757.1"/>
    <property type="molecule type" value="Genomic_DNA"/>
</dbReference>
<dbReference type="Pfam" id="PF14223">
    <property type="entry name" value="Retrotran_gag_2"/>
    <property type="match status" value="1"/>
</dbReference>
<keyword evidence="2" id="KW-0695">RNA-directed DNA polymerase</keyword>
<evidence type="ECO:0000313" key="2">
    <source>
        <dbReference type="EMBL" id="PRQ31757.1"/>
    </source>
</evidence>
<keyword evidence="2" id="KW-0548">Nucleotidyltransferase</keyword>
<evidence type="ECO:0000313" key="3">
    <source>
        <dbReference type="Proteomes" id="UP000238479"/>
    </source>
</evidence>
<dbReference type="OMA" id="HETWFTT"/>
<protein>
    <submittedName>
        <fullName evidence="2">Putative RNA-directed DNA polymerase</fullName>
        <ecNumber evidence="2">2.7.7.49</ecNumber>
    </submittedName>
</protein>
<proteinExistence type="predicted"/>
<dbReference type="GO" id="GO:0003964">
    <property type="term" value="F:RNA-directed DNA polymerase activity"/>
    <property type="evidence" value="ECO:0007669"/>
    <property type="project" value="UniProtKB-KW"/>
</dbReference>
<dbReference type="PANTHER" id="PTHR47481:SF31">
    <property type="entry name" value="OS01G0873500 PROTEIN"/>
    <property type="match status" value="1"/>
</dbReference>
<dbReference type="Proteomes" id="UP000238479">
    <property type="component" value="Chromosome 5"/>
</dbReference>
<gene>
    <name evidence="2" type="ORF">RchiOBHm_Chr5g0038991</name>
</gene>
<feature type="region of interest" description="Disordered" evidence="1">
    <location>
        <begin position="214"/>
        <end position="271"/>
    </location>
</feature>
<keyword evidence="3" id="KW-1185">Reference proteome</keyword>
<organism evidence="2 3">
    <name type="scientific">Rosa chinensis</name>
    <name type="common">China rose</name>
    <dbReference type="NCBI Taxonomy" id="74649"/>
    <lineage>
        <taxon>Eukaryota</taxon>
        <taxon>Viridiplantae</taxon>
        <taxon>Streptophyta</taxon>
        <taxon>Embryophyta</taxon>
        <taxon>Tracheophyta</taxon>
        <taxon>Spermatophyta</taxon>
        <taxon>Magnoliopsida</taxon>
        <taxon>eudicotyledons</taxon>
        <taxon>Gunneridae</taxon>
        <taxon>Pentapetalae</taxon>
        <taxon>rosids</taxon>
        <taxon>fabids</taxon>
        <taxon>Rosales</taxon>
        <taxon>Rosaceae</taxon>
        <taxon>Rosoideae</taxon>
        <taxon>Rosoideae incertae sedis</taxon>
        <taxon>Rosa</taxon>
    </lineage>
</organism>
<dbReference type="PANTHER" id="PTHR47481">
    <property type="match status" value="1"/>
</dbReference>
<dbReference type="EC" id="2.7.7.49" evidence="2"/>
<name>A0A2P6QC49_ROSCH</name>
<dbReference type="Gramene" id="PRQ31757">
    <property type="protein sequence ID" value="PRQ31757"/>
    <property type="gene ID" value="RchiOBHm_Chr5g0038991"/>
</dbReference>
<evidence type="ECO:0000256" key="1">
    <source>
        <dbReference type="SAM" id="MobiDB-lite"/>
    </source>
</evidence>
<accession>A0A2P6QC49</accession>
<dbReference type="AlphaFoldDB" id="A0A2P6QC49"/>
<comment type="caution">
    <text evidence="2">The sequence shown here is derived from an EMBL/GenBank/DDBJ whole genome shotgun (WGS) entry which is preliminary data.</text>
</comment>